<comment type="similarity">
    <text evidence="1">Belongs to the PrpD family.</text>
</comment>
<keyword evidence="5" id="KW-1185">Reference proteome</keyword>
<evidence type="ECO:0000259" key="2">
    <source>
        <dbReference type="Pfam" id="PF03972"/>
    </source>
</evidence>
<dbReference type="Proteomes" id="UP001549307">
    <property type="component" value="Unassembled WGS sequence"/>
</dbReference>
<dbReference type="GeneID" id="92751181"/>
<evidence type="ECO:0000256" key="1">
    <source>
        <dbReference type="ARBA" id="ARBA00006174"/>
    </source>
</evidence>
<dbReference type="EMBL" id="JBEPSN010000001">
    <property type="protein sequence ID" value="MET4538446.1"/>
    <property type="molecule type" value="Genomic_DNA"/>
</dbReference>
<dbReference type="PANTHER" id="PTHR16943:SF8">
    <property type="entry name" value="2-METHYLCITRATE DEHYDRATASE"/>
    <property type="match status" value="1"/>
</dbReference>
<evidence type="ECO:0000259" key="3">
    <source>
        <dbReference type="Pfam" id="PF19305"/>
    </source>
</evidence>
<dbReference type="Gene3D" id="3.30.1330.120">
    <property type="entry name" value="2-methylcitrate dehydratase PrpD"/>
    <property type="match status" value="1"/>
</dbReference>
<evidence type="ECO:0000313" key="4">
    <source>
        <dbReference type="EMBL" id="MET4538446.1"/>
    </source>
</evidence>
<reference evidence="4 5" key="1">
    <citation type="submission" date="2024-06" db="EMBL/GenBank/DDBJ databases">
        <title>Sorghum-associated microbial communities from plants grown in Nebraska, USA.</title>
        <authorList>
            <person name="Schachtman D."/>
        </authorList>
    </citation>
    <scope>NUCLEOTIDE SEQUENCE [LARGE SCALE GENOMIC DNA]</scope>
    <source>
        <strain evidence="4 5">3552</strain>
    </source>
</reference>
<evidence type="ECO:0000313" key="5">
    <source>
        <dbReference type="Proteomes" id="UP001549307"/>
    </source>
</evidence>
<dbReference type="RefSeq" id="WP_354225865.1">
    <property type="nucleotide sequence ID" value="NZ_JBEPSN010000001.1"/>
</dbReference>
<organism evidence="4 5">
    <name type="scientific">Arthrobacter bambusae</name>
    <dbReference type="NCBI Taxonomy" id="1338426"/>
    <lineage>
        <taxon>Bacteria</taxon>
        <taxon>Bacillati</taxon>
        <taxon>Actinomycetota</taxon>
        <taxon>Actinomycetes</taxon>
        <taxon>Micrococcales</taxon>
        <taxon>Micrococcaceae</taxon>
        <taxon>Arthrobacter</taxon>
    </lineage>
</organism>
<dbReference type="Pfam" id="PF03972">
    <property type="entry name" value="MmgE_PrpD_N"/>
    <property type="match status" value="1"/>
</dbReference>
<sequence>MPSNATRTTEKLASFAATLIWDRVPADVREQAARQVLDGFAAMHAGSKRPWTNAARAFAVSEGASGRSSVIGTDVKLRPAHAAFVNATAMHGFELDDYHVSAAVHAGCAVVPTVLALADDLGVGSHAALTAIAVGTETIIRFGLAMSPEMTQDRGFHVTSAFGALGAAAAAVNLLGLDRQTAQHALGVAAAQAGGTTEFTRSGGEIKRVHAGFAASNGIRSVDLARLGLTAPLESIEGERGFAQAFGGRRVHLPHLTNELGGKWHLAGLGIKSWSTCTGNHAPIAALELLRHEGLKAADVDSITVYTDRTTAEHCGHVGAQVKDMTGAQFSLHLSLAMRLVLGGNDPEHYAAMEAANFGIPEVIHLANKVNIEIGEEEDKAFAVTPSARIVVRRVRGATMTSKALAPGGPTRPFTWDELGQKVHACADSLIGADSVRGTVQFVRSWPTTDLPASGLLSGAVRAAHE</sequence>
<dbReference type="InterPro" id="IPR036148">
    <property type="entry name" value="MmgE/PrpD_sf"/>
</dbReference>
<dbReference type="InterPro" id="IPR045336">
    <property type="entry name" value="MmgE_PrpD_N"/>
</dbReference>
<dbReference type="Gene3D" id="1.10.4100.10">
    <property type="entry name" value="2-methylcitrate dehydratase PrpD"/>
    <property type="match status" value="1"/>
</dbReference>
<comment type="caution">
    <text evidence="4">The sequence shown here is derived from an EMBL/GenBank/DDBJ whole genome shotgun (WGS) entry which is preliminary data.</text>
</comment>
<name>A0ABV2P133_9MICC</name>
<dbReference type="InterPro" id="IPR005656">
    <property type="entry name" value="MmgE_PrpD"/>
</dbReference>
<protein>
    <submittedName>
        <fullName evidence="4">2-methylcitrate dehydratase PrpD</fullName>
    </submittedName>
</protein>
<dbReference type="PANTHER" id="PTHR16943">
    <property type="entry name" value="2-METHYLCITRATE DEHYDRATASE-RELATED"/>
    <property type="match status" value="1"/>
</dbReference>
<dbReference type="InterPro" id="IPR042183">
    <property type="entry name" value="MmgE/PrpD_sf_1"/>
</dbReference>
<gene>
    <name evidence="4" type="ORF">ABIE37_000201</name>
</gene>
<accession>A0ABV2P133</accession>
<dbReference type="Pfam" id="PF19305">
    <property type="entry name" value="MmgE_PrpD_C"/>
    <property type="match status" value="1"/>
</dbReference>
<dbReference type="SUPFAM" id="SSF103378">
    <property type="entry name" value="2-methylcitrate dehydratase PrpD"/>
    <property type="match status" value="1"/>
</dbReference>
<dbReference type="InterPro" id="IPR042188">
    <property type="entry name" value="MmgE/PrpD_sf_2"/>
</dbReference>
<proteinExistence type="inferred from homology"/>
<feature type="domain" description="MmgE/PrpD N-terminal" evidence="2">
    <location>
        <begin position="10"/>
        <end position="248"/>
    </location>
</feature>
<feature type="domain" description="MmgE/PrpD C-terminal" evidence="3">
    <location>
        <begin position="274"/>
        <end position="446"/>
    </location>
</feature>
<dbReference type="InterPro" id="IPR045337">
    <property type="entry name" value="MmgE_PrpD_C"/>
</dbReference>